<accession>A0A146G5W4</accession>
<comment type="subunit">
    <text evidence="9">Homooctamer and homotetramer.</text>
</comment>
<gene>
    <name evidence="16" type="ORF">TSACC_21185</name>
</gene>
<dbReference type="PROSITE" id="PS51987">
    <property type="entry name" value="GS_CATALYTIC"/>
    <property type="match status" value="1"/>
</dbReference>
<dbReference type="GO" id="GO:0005737">
    <property type="term" value="C:cytoplasm"/>
    <property type="evidence" value="ECO:0007669"/>
    <property type="project" value="UniProtKB-SubCell"/>
</dbReference>
<comment type="similarity">
    <text evidence="3 12 13">Belongs to the glutamine synthetase family.</text>
</comment>
<sequence>MAKYKLEYIWLDGYEPVANLRGKTQIKEFDSFPTLEELPLWGFDGSSTKQAEGHSSDCVLKPVAVFPDATKTNGVLVMCEVLLPDGTPHPTNARATIVDDPDTWFGFEQEYFLYQDGRPLGFPREGYPEPQGKYYTGVGYSAVGDIAREIVDTHLDLCLEAGINHEGINAEVAKGQWEFQVFGKGSKTAADQVWMARYLLLRLCEKYGVDVNFHCKPLGKDLDWNGSGMHSNFSTKYMREVGGKEYFEALMAAFDKYKNEHIAVYGPDNHLRLTGLHETQSIDKFNYGVANRGASIRVPHSFVNNGYKGYLEDRRPNSAGDPYKIASRILQTIATVPTP</sequence>
<dbReference type="OrthoDB" id="9807095at2"/>
<evidence type="ECO:0000256" key="6">
    <source>
        <dbReference type="ARBA" id="ARBA00022598"/>
    </source>
</evidence>
<evidence type="ECO:0000256" key="1">
    <source>
        <dbReference type="ARBA" id="ARBA00003117"/>
    </source>
</evidence>
<dbReference type="Gene3D" id="3.10.20.70">
    <property type="entry name" value="Glutamine synthetase, N-terminal domain"/>
    <property type="match status" value="1"/>
</dbReference>
<evidence type="ECO:0000259" key="14">
    <source>
        <dbReference type="PROSITE" id="PS51986"/>
    </source>
</evidence>
<keyword evidence="7" id="KW-0547">Nucleotide-binding</keyword>
<dbReference type="PANTHER" id="PTHR20852">
    <property type="entry name" value="GLUTAMINE SYNTHETASE"/>
    <property type="match status" value="1"/>
</dbReference>
<reference evidence="17" key="1">
    <citation type="journal article" date="2017" name="Genome Announc.">
        <title>Draft Genome Sequence of Terrimicrobium sacchariphilum NM-5T, a Facultative Anaerobic Soil Bacterium of the Class Spartobacteria.</title>
        <authorList>
            <person name="Qiu Y.L."/>
            <person name="Tourlousse D.M."/>
            <person name="Matsuura N."/>
            <person name="Ohashi A."/>
            <person name="Sekiguchi Y."/>
        </authorList>
    </citation>
    <scope>NUCLEOTIDE SEQUENCE [LARGE SCALE GENOMIC DNA]</scope>
    <source>
        <strain evidence="17">NM-5</strain>
    </source>
</reference>
<dbReference type="InterPro" id="IPR027302">
    <property type="entry name" value="Gln_synth_N_conserv_site"/>
</dbReference>
<dbReference type="EMBL" id="BDCO01000002">
    <property type="protein sequence ID" value="GAT32783.1"/>
    <property type="molecule type" value="Genomic_DNA"/>
</dbReference>
<dbReference type="InterPro" id="IPR050292">
    <property type="entry name" value="Glutamine_Synthetase"/>
</dbReference>
<evidence type="ECO:0000259" key="15">
    <source>
        <dbReference type="PROSITE" id="PS51987"/>
    </source>
</evidence>
<dbReference type="AlphaFoldDB" id="A0A146G5W4"/>
<dbReference type="PROSITE" id="PS51986">
    <property type="entry name" value="GS_BETA_GRASP"/>
    <property type="match status" value="1"/>
</dbReference>
<evidence type="ECO:0000256" key="10">
    <source>
        <dbReference type="ARBA" id="ARBA00043026"/>
    </source>
</evidence>
<dbReference type="GO" id="GO:0005524">
    <property type="term" value="F:ATP binding"/>
    <property type="evidence" value="ECO:0007669"/>
    <property type="project" value="UniProtKB-KW"/>
</dbReference>
<keyword evidence="6" id="KW-0436">Ligase</keyword>
<evidence type="ECO:0000256" key="9">
    <source>
        <dbReference type="ARBA" id="ARBA00038740"/>
    </source>
</evidence>
<dbReference type="InterPro" id="IPR014746">
    <property type="entry name" value="Gln_synth/guanido_kin_cat_dom"/>
</dbReference>
<dbReference type="Gene3D" id="3.30.590.10">
    <property type="entry name" value="Glutamine synthetase/guanido kinase, catalytic domain"/>
    <property type="match status" value="1"/>
</dbReference>
<feature type="domain" description="GS catalytic" evidence="15">
    <location>
        <begin position="88"/>
        <end position="339"/>
    </location>
</feature>
<dbReference type="PANTHER" id="PTHR20852:SF57">
    <property type="entry name" value="GLUTAMINE SYNTHETASE 2 CYTOPLASMIC"/>
    <property type="match status" value="1"/>
</dbReference>
<dbReference type="Proteomes" id="UP000076023">
    <property type="component" value="Unassembled WGS sequence"/>
</dbReference>
<dbReference type="SUPFAM" id="SSF55931">
    <property type="entry name" value="Glutamine synthetase/guanido kinase"/>
    <property type="match status" value="1"/>
</dbReference>
<evidence type="ECO:0000256" key="2">
    <source>
        <dbReference type="ARBA" id="ARBA00004496"/>
    </source>
</evidence>
<comment type="subcellular location">
    <subcellularLocation>
        <location evidence="2">Cytoplasm</location>
    </subcellularLocation>
</comment>
<comment type="caution">
    <text evidence="16">The sequence shown here is derived from an EMBL/GenBank/DDBJ whole genome shotgun (WGS) entry which is preliminary data.</text>
</comment>
<dbReference type="RefSeq" id="WP_075078595.1">
    <property type="nucleotide sequence ID" value="NZ_BDCO01000002.1"/>
</dbReference>
<evidence type="ECO:0000256" key="7">
    <source>
        <dbReference type="ARBA" id="ARBA00022741"/>
    </source>
</evidence>
<dbReference type="GO" id="GO:0006542">
    <property type="term" value="P:glutamine biosynthetic process"/>
    <property type="evidence" value="ECO:0007669"/>
    <property type="project" value="InterPro"/>
</dbReference>
<keyword evidence="8" id="KW-0067">ATP-binding</keyword>
<evidence type="ECO:0000256" key="11">
    <source>
        <dbReference type="ARBA" id="ARBA00049436"/>
    </source>
</evidence>
<dbReference type="InterPro" id="IPR008146">
    <property type="entry name" value="Gln_synth_cat_dom"/>
</dbReference>
<dbReference type="SMART" id="SM01230">
    <property type="entry name" value="Gln-synt_C"/>
    <property type="match status" value="1"/>
</dbReference>
<name>A0A146G5W4_TERSA</name>
<dbReference type="Pfam" id="PF00120">
    <property type="entry name" value="Gln-synt_C"/>
    <property type="match status" value="1"/>
</dbReference>
<comment type="catalytic activity">
    <reaction evidence="11">
        <text>L-glutamate + NH4(+) + ATP = L-glutamine + ADP + phosphate + H(+)</text>
        <dbReference type="Rhea" id="RHEA:16169"/>
        <dbReference type="ChEBI" id="CHEBI:15378"/>
        <dbReference type="ChEBI" id="CHEBI:28938"/>
        <dbReference type="ChEBI" id="CHEBI:29985"/>
        <dbReference type="ChEBI" id="CHEBI:30616"/>
        <dbReference type="ChEBI" id="CHEBI:43474"/>
        <dbReference type="ChEBI" id="CHEBI:58359"/>
        <dbReference type="ChEBI" id="CHEBI:456216"/>
        <dbReference type="EC" id="6.3.1.2"/>
    </reaction>
</comment>
<feature type="domain" description="GS beta-grasp" evidence="14">
    <location>
        <begin position="4"/>
        <end position="86"/>
    </location>
</feature>
<evidence type="ECO:0000256" key="12">
    <source>
        <dbReference type="PROSITE-ProRule" id="PRU01330"/>
    </source>
</evidence>
<evidence type="ECO:0000313" key="16">
    <source>
        <dbReference type="EMBL" id="GAT32783.1"/>
    </source>
</evidence>
<proteinExistence type="inferred from homology"/>
<dbReference type="InterPro" id="IPR036651">
    <property type="entry name" value="Gln_synt_N_sf"/>
</dbReference>
<evidence type="ECO:0000256" key="8">
    <source>
        <dbReference type="ARBA" id="ARBA00022840"/>
    </source>
</evidence>
<dbReference type="PROSITE" id="PS00180">
    <property type="entry name" value="GLNA_1"/>
    <property type="match status" value="1"/>
</dbReference>
<evidence type="ECO:0000256" key="3">
    <source>
        <dbReference type="ARBA" id="ARBA00009897"/>
    </source>
</evidence>
<evidence type="ECO:0000256" key="4">
    <source>
        <dbReference type="ARBA" id="ARBA00012937"/>
    </source>
</evidence>
<dbReference type="Pfam" id="PF03951">
    <property type="entry name" value="Gln-synt_N"/>
    <property type="match status" value="1"/>
</dbReference>
<dbReference type="InParanoid" id="A0A146G5W4"/>
<protein>
    <recommendedName>
        <fullName evidence="4">glutamine synthetase</fullName>
        <ecNumber evidence="4">6.3.1.2</ecNumber>
    </recommendedName>
    <alternativeName>
        <fullName evidence="10">Glutamine synthetase II</fullName>
    </alternativeName>
</protein>
<evidence type="ECO:0000313" key="17">
    <source>
        <dbReference type="Proteomes" id="UP000076023"/>
    </source>
</evidence>
<dbReference type="SUPFAM" id="SSF54368">
    <property type="entry name" value="Glutamine synthetase, N-terminal domain"/>
    <property type="match status" value="1"/>
</dbReference>
<comment type="function">
    <text evidence="1">Catalyzes the ATP-dependent biosynthesis of glutamine from glutamate and ammonia.</text>
</comment>
<dbReference type="GO" id="GO:0004356">
    <property type="term" value="F:glutamine synthetase activity"/>
    <property type="evidence" value="ECO:0007669"/>
    <property type="project" value="UniProtKB-EC"/>
</dbReference>
<keyword evidence="17" id="KW-1185">Reference proteome</keyword>
<dbReference type="InterPro" id="IPR008147">
    <property type="entry name" value="Gln_synt_N"/>
</dbReference>
<dbReference type="EC" id="6.3.1.2" evidence="4"/>
<keyword evidence="5" id="KW-0963">Cytoplasm</keyword>
<evidence type="ECO:0000256" key="13">
    <source>
        <dbReference type="RuleBase" id="RU000384"/>
    </source>
</evidence>
<evidence type="ECO:0000256" key="5">
    <source>
        <dbReference type="ARBA" id="ARBA00022490"/>
    </source>
</evidence>
<organism evidence="16 17">
    <name type="scientific">Terrimicrobium sacchariphilum</name>
    <dbReference type="NCBI Taxonomy" id="690879"/>
    <lineage>
        <taxon>Bacteria</taxon>
        <taxon>Pseudomonadati</taxon>
        <taxon>Verrucomicrobiota</taxon>
        <taxon>Terrimicrobiia</taxon>
        <taxon>Terrimicrobiales</taxon>
        <taxon>Terrimicrobiaceae</taxon>
        <taxon>Terrimicrobium</taxon>
    </lineage>
</organism>
<dbReference type="STRING" id="690879.TSACC_21185"/>
<dbReference type="FunFam" id="3.30.590.10:FF:000011">
    <property type="entry name" value="Glutamine synthetase"/>
    <property type="match status" value="1"/>
</dbReference>